<reference evidence="1" key="2">
    <citation type="submission" date="2020-09" db="EMBL/GenBank/DDBJ databases">
        <authorList>
            <person name="Sun Q."/>
            <person name="Kim S."/>
        </authorList>
    </citation>
    <scope>NUCLEOTIDE SEQUENCE</scope>
    <source>
        <strain evidence="1">KCTC 32513</strain>
    </source>
</reference>
<dbReference type="AlphaFoldDB" id="A0A8J3G2X8"/>
<reference evidence="1" key="1">
    <citation type="journal article" date="2014" name="Int. J. Syst. Evol. Microbiol.">
        <title>Complete genome sequence of Corynebacterium casei LMG S-19264T (=DSM 44701T), isolated from a smear-ripened cheese.</title>
        <authorList>
            <consortium name="US DOE Joint Genome Institute (JGI-PGF)"/>
            <person name="Walter F."/>
            <person name="Albersmeier A."/>
            <person name="Kalinowski J."/>
            <person name="Ruckert C."/>
        </authorList>
    </citation>
    <scope>NUCLEOTIDE SEQUENCE</scope>
    <source>
        <strain evidence="1">KCTC 32513</strain>
    </source>
</reference>
<proteinExistence type="predicted"/>
<keyword evidence="2" id="KW-1185">Reference proteome</keyword>
<comment type="caution">
    <text evidence="1">The sequence shown here is derived from an EMBL/GenBank/DDBJ whole genome shotgun (WGS) entry which is preliminary data.</text>
</comment>
<dbReference type="EMBL" id="BMZH01000010">
    <property type="protein sequence ID" value="GHA99402.1"/>
    <property type="molecule type" value="Genomic_DNA"/>
</dbReference>
<sequence length="44" mass="5163">MDIEPQEPVSWRIKSARFVKYLTTRDKECWGFFAVGFLIAVILT</sequence>
<accession>A0A8J3G2X8</accession>
<gene>
    <name evidence="1" type="ORF">GCM10009069_22730</name>
</gene>
<name>A0A8J3G2X8_9PROT</name>
<protein>
    <submittedName>
        <fullName evidence="1">Uncharacterized protein</fullName>
    </submittedName>
</protein>
<dbReference type="Proteomes" id="UP000634004">
    <property type="component" value="Unassembled WGS sequence"/>
</dbReference>
<evidence type="ECO:0000313" key="2">
    <source>
        <dbReference type="Proteomes" id="UP000634004"/>
    </source>
</evidence>
<dbReference type="RefSeq" id="WP_267904682.1">
    <property type="nucleotide sequence ID" value="NZ_BMZH01000010.1"/>
</dbReference>
<evidence type="ECO:0000313" key="1">
    <source>
        <dbReference type="EMBL" id="GHA99402.1"/>
    </source>
</evidence>
<organism evidence="1 2">
    <name type="scientific">Algimonas arctica</name>
    <dbReference type="NCBI Taxonomy" id="1479486"/>
    <lineage>
        <taxon>Bacteria</taxon>
        <taxon>Pseudomonadati</taxon>
        <taxon>Pseudomonadota</taxon>
        <taxon>Alphaproteobacteria</taxon>
        <taxon>Maricaulales</taxon>
        <taxon>Robiginitomaculaceae</taxon>
        <taxon>Algimonas</taxon>
    </lineage>
</organism>